<accession>A0ABP9ZVB4</accession>
<evidence type="ECO:0000256" key="6">
    <source>
        <dbReference type="ARBA" id="ARBA00022741"/>
    </source>
</evidence>
<keyword evidence="7" id="KW-0418">Kinase</keyword>
<keyword evidence="8" id="KW-0067">ATP-binding</keyword>
<dbReference type="EC" id="2.7.6.3" evidence="3"/>
<keyword evidence="16" id="KW-1185">Reference proteome</keyword>
<keyword evidence="5" id="KW-0808">Transferase</keyword>
<comment type="function">
    <text evidence="10">Catalyzes the transfer of pyrophosphate from adenosine triphosphate (ATP) to 6-hydroxymethyl-7,8-dihydropterin, an enzymatic step in folate biosynthesis pathway.</text>
</comment>
<evidence type="ECO:0000259" key="14">
    <source>
        <dbReference type="Pfam" id="PF01288"/>
    </source>
</evidence>
<dbReference type="RefSeq" id="WP_353293020.1">
    <property type="nucleotide sequence ID" value="NZ_BAABWH010000001.1"/>
</dbReference>
<evidence type="ECO:0000313" key="15">
    <source>
        <dbReference type="EMBL" id="GAA6144072.1"/>
    </source>
</evidence>
<keyword evidence="6" id="KW-0547">Nucleotide-binding</keyword>
<dbReference type="Gene3D" id="3.30.70.560">
    <property type="entry name" value="7,8-Dihydro-6-hydroxymethylpterin-pyrophosphokinase HPPK"/>
    <property type="match status" value="1"/>
</dbReference>
<dbReference type="InterPro" id="IPR035907">
    <property type="entry name" value="Hppk_sf"/>
</dbReference>
<dbReference type="Pfam" id="PF01288">
    <property type="entry name" value="HPPK"/>
    <property type="match status" value="1"/>
</dbReference>
<reference evidence="15 16" key="1">
    <citation type="submission" date="2024-04" db="EMBL/GenBank/DDBJ databases">
        <title>Draft genome sequence of Thalassolituus maritimus NBRC 116585.</title>
        <authorList>
            <person name="Miyakawa T."/>
            <person name="Kusuya Y."/>
            <person name="Miura T."/>
        </authorList>
    </citation>
    <scope>NUCLEOTIDE SEQUENCE [LARGE SCALE GENOMIC DNA]</scope>
    <source>
        <strain evidence="15 16">5NW40-0001</strain>
    </source>
</reference>
<comment type="caution">
    <text evidence="15">The sequence shown here is derived from an EMBL/GenBank/DDBJ whole genome shotgun (WGS) entry which is preliminary data.</text>
</comment>
<dbReference type="NCBIfam" id="TIGR01498">
    <property type="entry name" value="folK"/>
    <property type="match status" value="1"/>
</dbReference>
<dbReference type="PANTHER" id="PTHR43071">
    <property type="entry name" value="2-AMINO-4-HYDROXY-6-HYDROXYMETHYLDIHYDROPTERIDINE PYROPHOSPHOKINASE"/>
    <property type="match status" value="1"/>
</dbReference>
<comment type="pathway">
    <text evidence="1">Cofactor biosynthesis; tetrahydrofolate biosynthesis; 2-amino-4-hydroxy-6-hydroxymethyl-7,8-dihydropteridine diphosphate from 7,8-dihydroneopterin triphosphate: step 4/4.</text>
</comment>
<evidence type="ECO:0000256" key="9">
    <source>
        <dbReference type="ARBA" id="ARBA00022909"/>
    </source>
</evidence>
<evidence type="ECO:0000256" key="7">
    <source>
        <dbReference type="ARBA" id="ARBA00022777"/>
    </source>
</evidence>
<gene>
    <name evidence="15" type="ORF">NBRC116585_01890</name>
</gene>
<dbReference type="PANTHER" id="PTHR43071:SF1">
    <property type="entry name" value="2-AMINO-4-HYDROXY-6-HYDROXYMETHYLDIHYDROPTERIDINE PYROPHOSPHOKINASE"/>
    <property type="match status" value="1"/>
</dbReference>
<evidence type="ECO:0000256" key="5">
    <source>
        <dbReference type="ARBA" id="ARBA00022679"/>
    </source>
</evidence>
<evidence type="ECO:0000313" key="16">
    <source>
        <dbReference type="Proteomes" id="UP001481413"/>
    </source>
</evidence>
<dbReference type="Proteomes" id="UP001481413">
    <property type="component" value="Unassembled WGS sequence"/>
</dbReference>
<evidence type="ECO:0000256" key="12">
    <source>
        <dbReference type="ARBA" id="ARBA00033413"/>
    </source>
</evidence>
<evidence type="ECO:0000256" key="1">
    <source>
        <dbReference type="ARBA" id="ARBA00005051"/>
    </source>
</evidence>
<name>A0ABP9ZVB4_9GAMM</name>
<evidence type="ECO:0000256" key="2">
    <source>
        <dbReference type="ARBA" id="ARBA00005810"/>
    </source>
</evidence>
<dbReference type="SUPFAM" id="SSF55083">
    <property type="entry name" value="6-hydroxymethyl-7,8-dihydropterin pyrophosphokinase, HPPK"/>
    <property type="match status" value="1"/>
</dbReference>
<protein>
    <recommendedName>
        <fullName evidence="4">2-amino-4-hydroxy-6-hydroxymethyldihydropteridine pyrophosphokinase</fullName>
        <ecNumber evidence="3">2.7.6.3</ecNumber>
    </recommendedName>
    <alternativeName>
        <fullName evidence="11">6-hydroxymethyl-7,8-dihydropterin pyrophosphokinase</fullName>
    </alternativeName>
    <alternativeName>
        <fullName evidence="12">7,8-dihydro-6-hydroxymethylpterin-pyrophosphokinase</fullName>
    </alternativeName>
</protein>
<dbReference type="InterPro" id="IPR000550">
    <property type="entry name" value="Hppk"/>
</dbReference>
<evidence type="ECO:0000256" key="4">
    <source>
        <dbReference type="ARBA" id="ARBA00016218"/>
    </source>
</evidence>
<evidence type="ECO:0000256" key="3">
    <source>
        <dbReference type="ARBA" id="ARBA00013253"/>
    </source>
</evidence>
<evidence type="ECO:0000256" key="8">
    <source>
        <dbReference type="ARBA" id="ARBA00022840"/>
    </source>
</evidence>
<evidence type="ECO:0000256" key="10">
    <source>
        <dbReference type="ARBA" id="ARBA00029409"/>
    </source>
</evidence>
<organism evidence="15 16">
    <name type="scientific">Thalassolituus maritimus</name>
    <dbReference type="NCBI Taxonomy" id="484498"/>
    <lineage>
        <taxon>Bacteria</taxon>
        <taxon>Pseudomonadati</taxon>
        <taxon>Pseudomonadota</taxon>
        <taxon>Gammaproteobacteria</taxon>
        <taxon>Oceanospirillales</taxon>
        <taxon>Oceanospirillaceae</taxon>
        <taxon>Thalassolituus</taxon>
    </lineage>
</organism>
<keyword evidence="9" id="KW-0289">Folate biosynthesis</keyword>
<feature type="compositionally biased region" description="Basic and acidic residues" evidence="13">
    <location>
        <begin position="75"/>
        <end position="84"/>
    </location>
</feature>
<proteinExistence type="inferred from homology"/>
<dbReference type="EMBL" id="BAABWH010000001">
    <property type="protein sequence ID" value="GAA6144072.1"/>
    <property type="molecule type" value="Genomic_DNA"/>
</dbReference>
<comment type="similarity">
    <text evidence="2">Belongs to the HPPK family.</text>
</comment>
<feature type="region of interest" description="Disordered" evidence="13">
    <location>
        <begin position="75"/>
        <end position="115"/>
    </location>
</feature>
<sequence>MSFYLLGLGSNIEPEENLNKALNALTHEGDLIAHSPAVLTAPVGDTFSQVFGNQLAILKTELPAPMLKQRLQRIEESLGREPKSPGRKTRDRTIDIDILSDANDPDSLRREAPDESYYAEVHRTWNQELNV</sequence>
<evidence type="ECO:0000256" key="13">
    <source>
        <dbReference type="SAM" id="MobiDB-lite"/>
    </source>
</evidence>
<feature type="domain" description="7,8-dihydro-6-hydroxymethylpterin-pyrophosphokinase" evidence="14">
    <location>
        <begin position="6"/>
        <end position="100"/>
    </location>
</feature>
<evidence type="ECO:0000256" key="11">
    <source>
        <dbReference type="ARBA" id="ARBA00029766"/>
    </source>
</evidence>